<dbReference type="OrthoDB" id="128867at2759"/>
<evidence type="ECO:0000256" key="1">
    <source>
        <dbReference type="SAM" id="MobiDB-lite"/>
    </source>
</evidence>
<feature type="region of interest" description="Disordered" evidence="1">
    <location>
        <begin position="1"/>
        <end position="79"/>
    </location>
</feature>
<feature type="region of interest" description="Disordered" evidence="1">
    <location>
        <begin position="139"/>
        <end position="170"/>
    </location>
</feature>
<proteinExistence type="predicted"/>
<feature type="compositionally biased region" description="Low complexity" evidence="1">
    <location>
        <begin position="139"/>
        <end position="151"/>
    </location>
</feature>
<accession>A0A830CND5</accession>
<feature type="region of interest" description="Disordered" evidence="1">
    <location>
        <begin position="92"/>
        <end position="124"/>
    </location>
</feature>
<protein>
    <submittedName>
        <fullName evidence="2">Uncharacterized protein</fullName>
    </submittedName>
</protein>
<evidence type="ECO:0000313" key="3">
    <source>
        <dbReference type="Proteomes" id="UP000653305"/>
    </source>
</evidence>
<dbReference type="AlphaFoldDB" id="A0A830CND5"/>
<keyword evidence="3" id="KW-1185">Reference proteome</keyword>
<feature type="compositionally biased region" description="Pro residues" evidence="1">
    <location>
        <begin position="152"/>
        <end position="161"/>
    </location>
</feature>
<evidence type="ECO:0000313" key="2">
    <source>
        <dbReference type="EMBL" id="GFQ00827.1"/>
    </source>
</evidence>
<comment type="caution">
    <text evidence="2">The sequence shown here is derived from an EMBL/GenBank/DDBJ whole genome shotgun (WGS) entry which is preliminary data.</text>
</comment>
<name>A0A830CND5_9LAMI</name>
<dbReference type="EMBL" id="BMAC01000645">
    <property type="protein sequence ID" value="GFQ00827.1"/>
    <property type="molecule type" value="Genomic_DNA"/>
</dbReference>
<feature type="compositionally biased region" description="Polar residues" evidence="1">
    <location>
        <begin position="112"/>
        <end position="121"/>
    </location>
</feature>
<reference evidence="2" key="1">
    <citation type="submission" date="2020-07" db="EMBL/GenBank/DDBJ databases">
        <title>Ethylene signaling mediates host invasion by parasitic plants.</title>
        <authorList>
            <person name="Yoshida S."/>
        </authorList>
    </citation>
    <scope>NUCLEOTIDE SEQUENCE</scope>
    <source>
        <strain evidence="2">Okayama</strain>
    </source>
</reference>
<feature type="region of interest" description="Disordered" evidence="1">
    <location>
        <begin position="176"/>
        <end position="195"/>
    </location>
</feature>
<dbReference type="Proteomes" id="UP000653305">
    <property type="component" value="Unassembled WGS sequence"/>
</dbReference>
<gene>
    <name evidence="2" type="ORF">PHJA_002226600</name>
</gene>
<organism evidence="2 3">
    <name type="scientific">Phtheirospermum japonicum</name>
    <dbReference type="NCBI Taxonomy" id="374723"/>
    <lineage>
        <taxon>Eukaryota</taxon>
        <taxon>Viridiplantae</taxon>
        <taxon>Streptophyta</taxon>
        <taxon>Embryophyta</taxon>
        <taxon>Tracheophyta</taxon>
        <taxon>Spermatophyta</taxon>
        <taxon>Magnoliopsida</taxon>
        <taxon>eudicotyledons</taxon>
        <taxon>Gunneridae</taxon>
        <taxon>Pentapetalae</taxon>
        <taxon>asterids</taxon>
        <taxon>lamiids</taxon>
        <taxon>Lamiales</taxon>
        <taxon>Orobanchaceae</taxon>
        <taxon>Orobanchaceae incertae sedis</taxon>
        <taxon>Phtheirospermum</taxon>
    </lineage>
</organism>
<sequence>MIVKSLPRQAKTRAKGLDASWCAPRQAKPSTRAHASPSPMRMPASPRTHVAYACAQRQHPRQAAPSARQQAANCNAHARQRHTALNGMRQRLPAPGAKTFQPCRQPAPSHARPTSSRTVPRTKQLPGFYYDAEKNRYFPYKGPIPGSSSKPSPAPPPPPPKQGCKWAEPSRAFECPGSALRKPLNEPASMLKAQA</sequence>
<feature type="compositionally biased region" description="Low complexity" evidence="1">
    <location>
        <begin position="35"/>
        <end position="72"/>
    </location>
</feature>